<dbReference type="GO" id="GO:0008289">
    <property type="term" value="F:lipid binding"/>
    <property type="evidence" value="ECO:0007669"/>
    <property type="project" value="InterPro"/>
</dbReference>
<keyword evidence="4" id="KW-1185">Reference proteome</keyword>
<dbReference type="RefSeq" id="XP_020838129.1">
    <property type="nucleotide sequence ID" value="XM_020982470.1"/>
</dbReference>
<comment type="similarity">
    <text evidence="1">Belongs to the apolipoprotein L family.</text>
</comment>
<dbReference type="GeneTree" id="ENSGT01030000234599"/>
<keyword evidence="3" id="KW-0812">Transmembrane</keyword>
<feature type="coiled-coil region" evidence="2">
    <location>
        <begin position="321"/>
        <end position="352"/>
    </location>
</feature>
<proteinExistence type="inferred from homology"/>
<evidence type="ECO:0000313" key="5">
    <source>
        <dbReference type="RefSeq" id="XP_020838129.1"/>
    </source>
</evidence>
<evidence type="ECO:0000313" key="6">
    <source>
        <dbReference type="RefSeq" id="XP_020838130.1"/>
    </source>
</evidence>
<sequence length="372" mass="40087">MMERLLATIPPKFWKCRQDNNCLPPAGSEDLPVSKSMKELSQNELPEDEAWERFLGDSASKREEVNVLYETLYGLYGDKLLDDTIEQNDGLSAEDKIFLKEFPEKKMELEERIQGLHAAADQVDKIHKKCAITNVVAGSTSVLSGVMSILGLALAPVTAGGSLILSASGIGLGAVAAITTLSSSVIEHAGNLAARERVSNQKGTKGQAAVVALCKEAPQLLSVAQKCVSTGNQVMEEIKKNIRAFRLAKANPRLTTTAKNFMTTGYLSRWSARKVEKAFGGTALAMTKGSRMTSAMTAGALVLVDTITFIRDLSHLLEGAKAEMAEELRGQAQELERKLEELSQAYNSLLDIITSHSNGEAEAVGDVEGSTQ</sequence>
<evidence type="ECO:0000256" key="1">
    <source>
        <dbReference type="ARBA" id="ARBA00010090"/>
    </source>
</evidence>
<keyword evidence="3" id="KW-1133">Transmembrane helix</keyword>
<name>A0A6P5JZB2_PHACI</name>
<dbReference type="PANTHER" id="PTHR14096:SF27">
    <property type="entry name" value="APOLIPOPROTEIN L2"/>
    <property type="match status" value="1"/>
</dbReference>
<dbReference type="GeneID" id="110205717"/>
<dbReference type="Proteomes" id="UP000515140">
    <property type="component" value="Unplaced"/>
</dbReference>
<evidence type="ECO:0000256" key="3">
    <source>
        <dbReference type="SAM" id="Phobius"/>
    </source>
</evidence>
<feature type="transmembrane region" description="Helical" evidence="3">
    <location>
        <begin position="135"/>
        <end position="157"/>
    </location>
</feature>
<evidence type="ECO:0000313" key="4">
    <source>
        <dbReference type="Proteomes" id="UP000515140"/>
    </source>
</evidence>
<feature type="transmembrane region" description="Helical" evidence="3">
    <location>
        <begin position="163"/>
        <end position="186"/>
    </location>
</feature>
<dbReference type="Pfam" id="PF05461">
    <property type="entry name" value="ApoL"/>
    <property type="match status" value="1"/>
</dbReference>
<dbReference type="PANTHER" id="PTHR14096">
    <property type="entry name" value="APOLIPOPROTEIN L"/>
    <property type="match status" value="1"/>
</dbReference>
<organism evidence="4 6">
    <name type="scientific">Phascolarctos cinereus</name>
    <name type="common">Koala</name>
    <dbReference type="NCBI Taxonomy" id="38626"/>
    <lineage>
        <taxon>Eukaryota</taxon>
        <taxon>Metazoa</taxon>
        <taxon>Chordata</taxon>
        <taxon>Craniata</taxon>
        <taxon>Vertebrata</taxon>
        <taxon>Euteleostomi</taxon>
        <taxon>Mammalia</taxon>
        <taxon>Metatheria</taxon>
        <taxon>Diprotodontia</taxon>
        <taxon>Phascolarctidae</taxon>
        <taxon>Phascolarctos</taxon>
    </lineage>
</organism>
<dbReference type="GO" id="GO:0042157">
    <property type="term" value="P:lipoprotein metabolic process"/>
    <property type="evidence" value="ECO:0007669"/>
    <property type="project" value="InterPro"/>
</dbReference>
<dbReference type="RefSeq" id="XP_020838130.1">
    <property type="nucleotide sequence ID" value="XM_020982471.1"/>
</dbReference>
<protein>
    <submittedName>
        <fullName evidence="5 6">Apolipoprotein L6-like isoform X1</fullName>
    </submittedName>
</protein>
<dbReference type="GO" id="GO:0005576">
    <property type="term" value="C:extracellular region"/>
    <property type="evidence" value="ECO:0007669"/>
    <property type="project" value="InterPro"/>
</dbReference>
<reference evidence="5 6" key="1">
    <citation type="submission" date="2025-04" db="UniProtKB">
        <authorList>
            <consortium name="RefSeq"/>
        </authorList>
    </citation>
    <scope>IDENTIFICATION</scope>
    <source>
        <tissue evidence="5 6">Spleen</tissue>
    </source>
</reference>
<gene>
    <name evidence="5 6" type="primary">LOC110205717</name>
</gene>
<dbReference type="GO" id="GO:0006869">
    <property type="term" value="P:lipid transport"/>
    <property type="evidence" value="ECO:0007669"/>
    <property type="project" value="InterPro"/>
</dbReference>
<dbReference type="KEGG" id="pcw:110205717"/>
<evidence type="ECO:0000256" key="2">
    <source>
        <dbReference type="SAM" id="Coils"/>
    </source>
</evidence>
<keyword evidence="3" id="KW-0472">Membrane</keyword>
<keyword evidence="2" id="KW-0175">Coiled coil</keyword>
<dbReference type="InterPro" id="IPR008405">
    <property type="entry name" value="ApoL"/>
</dbReference>
<accession>A0A6P5JZB2</accession>
<dbReference type="GO" id="GO:0016020">
    <property type="term" value="C:membrane"/>
    <property type="evidence" value="ECO:0007669"/>
    <property type="project" value="TreeGrafter"/>
</dbReference>
<dbReference type="AlphaFoldDB" id="A0A6P5JZB2"/>